<dbReference type="Pfam" id="PF01321">
    <property type="entry name" value="Creatinase_N"/>
    <property type="match status" value="1"/>
</dbReference>
<dbReference type="Gene3D" id="3.40.350.10">
    <property type="entry name" value="Creatinase/prolidase N-terminal domain"/>
    <property type="match status" value="1"/>
</dbReference>
<organism evidence="3 4">
    <name type="scientific">Halolamina pelagica</name>
    <dbReference type="NCBI Taxonomy" id="699431"/>
    <lineage>
        <taxon>Archaea</taxon>
        <taxon>Methanobacteriati</taxon>
        <taxon>Methanobacteriota</taxon>
        <taxon>Stenosarchaea group</taxon>
        <taxon>Halobacteria</taxon>
        <taxon>Halobacteriales</taxon>
        <taxon>Haloferacaceae</taxon>
    </lineage>
</organism>
<keyword evidence="3" id="KW-0224">Dipeptidase</keyword>
<dbReference type="InterPro" id="IPR050659">
    <property type="entry name" value="Peptidase_M24B"/>
</dbReference>
<evidence type="ECO:0000313" key="3">
    <source>
        <dbReference type="EMBL" id="KPN31561.1"/>
    </source>
</evidence>
<reference evidence="4" key="1">
    <citation type="submission" date="2013-11" db="EMBL/GenBank/DDBJ databases">
        <authorList>
            <person name="Hoang H.T."/>
            <person name="Killian M.L."/>
            <person name="Madson D.M."/>
            <person name="Arruda P.H.E."/>
            <person name="Sun D."/>
            <person name="Schwartz K.J."/>
            <person name="Yoon K."/>
        </authorList>
    </citation>
    <scope>NUCLEOTIDE SEQUENCE [LARGE SCALE GENOMIC DNA]</scope>
    <source>
        <strain evidence="4">CDK2</strain>
    </source>
</reference>
<feature type="domain" description="Peptidase M24" evidence="1">
    <location>
        <begin position="169"/>
        <end position="383"/>
    </location>
</feature>
<dbReference type="STRING" id="699431.SY89_02309"/>
<dbReference type="EMBL" id="LGUC01000001">
    <property type="protein sequence ID" value="KPN31561.1"/>
    <property type="molecule type" value="Genomic_DNA"/>
</dbReference>
<dbReference type="InterPro" id="IPR036005">
    <property type="entry name" value="Creatinase/aminopeptidase-like"/>
</dbReference>
<dbReference type="PATRIC" id="fig|699431.3.peg.2369"/>
<keyword evidence="4" id="KW-1185">Reference proteome</keyword>
<protein>
    <submittedName>
        <fullName evidence="3">Xaa-Pro dipeptidase</fullName>
        <ecNumber evidence="3">3.4.13.9</ecNumber>
    </submittedName>
</protein>
<dbReference type="PANTHER" id="PTHR46112:SF2">
    <property type="entry name" value="XAA-PRO AMINOPEPTIDASE P-RELATED"/>
    <property type="match status" value="1"/>
</dbReference>
<dbReference type="SUPFAM" id="SSF55920">
    <property type="entry name" value="Creatinase/aminopeptidase"/>
    <property type="match status" value="1"/>
</dbReference>
<comment type="caution">
    <text evidence="3">The sequence shown here is derived from an EMBL/GenBank/DDBJ whole genome shotgun (WGS) entry which is preliminary data.</text>
</comment>
<dbReference type="Pfam" id="PF00557">
    <property type="entry name" value="Peptidase_M24"/>
    <property type="match status" value="1"/>
</dbReference>
<name>A0A0P7GC99_9EURY</name>
<dbReference type="InterPro" id="IPR000994">
    <property type="entry name" value="Pept_M24"/>
</dbReference>
<keyword evidence="3" id="KW-0378">Hydrolase</keyword>
<dbReference type="RefSeq" id="WP_054584120.1">
    <property type="nucleotide sequence ID" value="NZ_LGUC01000001.1"/>
</dbReference>
<gene>
    <name evidence="3" type="primary">pepQ_6</name>
    <name evidence="3" type="ORF">SY89_02309</name>
</gene>
<feature type="domain" description="Creatinase N-terminal" evidence="2">
    <location>
        <begin position="14"/>
        <end position="88"/>
    </location>
</feature>
<dbReference type="GO" id="GO:0102009">
    <property type="term" value="F:proline dipeptidase activity"/>
    <property type="evidence" value="ECO:0007669"/>
    <property type="project" value="UniProtKB-EC"/>
</dbReference>
<evidence type="ECO:0000313" key="4">
    <source>
        <dbReference type="Proteomes" id="UP000050535"/>
    </source>
</evidence>
<dbReference type="EC" id="3.4.13.9" evidence="3"/>
<dbReference type="Proteomes" id="UP000050535">
    <property type="component" value="Unassembled WGS sequence"/>
</dbReference>
<sequence length="403" mass="44915">MVLTSVPAEEFEARIETVRDELAAENYDALCLFSGTSIEWLSGFHHLQTERPVCLAVTADAVEVTVPRLEADRAESDEFPLIDEVYTYFDYPGDNGGEYYVNPGRTPEDTIALMLDGLEVDTVAADSNGAPGFWGYSGPNLDELADVDVETVEWITEMRKEKSSVEFDLMRHSAEWGNLAHRKLAEYAEPGKHELWVAKRASLDASMSMLDALDDRYDSHLRGGFPASCGFLSGPNTALPHGLTENRRLAEGDVLVTGASANVGGYKSELERTMFMGEPTDEQRNRFEIMLEAQTIGIEESGPGVPCSAVDQAVHDYMREQGVLEYAQHHTGHNLGMEAHEREFIDRGSDEVMQPGHAYSIEPGIYYPDDAGYRHSDTILITEDGVEQITYYPRDLESNVIRW</sequence>
<dbReference type="PANTHER" id="PTHR46112">
    <property type="entry name" value="AMINOPEPTIDASE"/>
    <property type="match status" value="1"/>
</dbReference>
<proteinExistence type="predicted"/>
<keyword evidence="3" id="KW-0645">Protease</keyword>
<dbReference type="AlphaFoldDB" id="A0A0P7GC99"/>
<dbReference type="OrthoDB" id="1346at2157"/>
<dbReference type="InterPro" id="IPR000587">
    <property type="entry name" value="Creatinase_N"/>
</dbReference>
<evidence type="ECO:0000259" key="1">
    <source>
        <dbReference type="Pfam" id="PF00557"/>
    </source>
</evidence>
<dbReference type="InterPro" id="IPR029149">
    <property type="entry name" value="Creatin/AminoP/Spt16_N"/>
</dbReference>
<accession>A0A0P7GC99</accession>
<evidence type="ECO:0000259" key="2">
    <source>
        <dbReference type="Pfam" id="PF01321"/>
    </source>
</evidence>
<dbReference type="SUPFAM" id="SSF53092">
    <property type="entry name" value="Creatinase/prolidase N-terminal domain"/>
    <property type="match status" value="1"/>
</dbReference>
<dbReference type="Gene3D" id="3.90.230.10">
    <property type="entry name" value="Creatinase/methionine aminopeptidase superfamily"/>
    <property type="match status" value="1"/>
</dbReference>